<dbReference type="eggNOG" id="arCOG02488">
    <property type="taxonomic scope" value="Archaea"/>
</dbReference>
<proteinExistence type="predicted"/>
<protein>
    <recommendedName>
        <fullName evidence="5">DUF4129 domain-containing protein</fullName>
    </recommendedName>
</protein>
<evidence type="ECO:0000313" key="4">
    <source>
        <dbReference type="Proteomes" id="UP000007813"/>
    </source>
</evidence>
<feature type="compositionally biased region" description="Acidic residues" evidence="1">
    <location>
        <begin position="179"/>
        <end position="191"/>
    </location>
</feature>
<evidence type="ECO:0000256" key="2">
    <source>
        <dbReference type="SAM" id="Phobius"/>
    </source>
</evidence>
<keyword evidence="2" id="KW-0472">Membrane</keyword>
<feature type="compositionally biased region" description="Low complexity" evidence="1">
    <location>
        <begin position="120"/>
        <end position="167"/>
    </location>
</feature>
<evidence type="ECO:0008006" key="5">
    <source>
        <dbReference type="Google" id="ProtNLM"/>
    </source>
</evidence>
<feature type="compositionally biased region" description="Polar residues" evidence="1">
    <location>
        <begin position="775"/>
        <end position="784"/>
    </location>
</feature>
<accession>J2ZYK7</accession>
<feature type="compositionally biased region" description="Polar residues" evidence="1">
    <location>
        <begin position="32"/>
        <end position="47"/>
    </location>
</feature>
<dbReference type="eggNOG" id="arCOG03439">
    <property type="taxonomic scope" value="Archaea"/>
</dbReference>
<name>J2ZYK7_9EURY</name>
<feature type="compositionally biased region" description="Low complexity" evidence="1">
    <location>
        <begin position="794"/>
        <end position="837"/>
    </location>
</feature>
<feature type="region of interest" description="Disordered" evidence="1">
    <location>
        <begin position="31"/>
        <end position="237"/>
    </location>
</feature>
<dbReference type="Proteomes" id="UP000007813">
    <property type="component" value="Unassembled WGS sequence"/>
</dbReference>
<dbReference type="AlphaFoldDB" id="J2ZYK7"/>
<feature type="compositionally biased region" description="Acidic residues" evidence="1">
    <location>
        <begin position="711"/>
        <end position="725"/>
    </location>
</feature>
<feature type="transmembrane region" description="Helical" evidence="2">
    <location>
        <begin position="682"/>
        <end position="703"/>
    </location>
</feature>
<feature type="region of interest" description="Disordered" evidence="1">
    <location>
        <begin position="711"/>
        <end position="881"/>
    </location>
</feature>
<dbReference type="EMBL" id="ALJD01000009">
    <property type="protein sequence ID" value="EJN58098.1"/>
    <property type="molecule type" value="Genomic_DNA"/>
</dbReference>
<feature type="compositionally biased region" description="Gly residues" evidence="1">
    <location>
        <begin position="168"/>
        <end position="178"/>
    </location>
</feature>
<organism evidence="3 4">
    <name type="scientific">Halogranum salarium B-1</name>
    <dbReference type="NCBI Taxonomy" id="1210908"/>
    <lineage>
        <taxon>Archaea</taxon>
        <taxon>Methanobacteriati</taxon>
        <taxon>Methanobacteriota</taxon>
        <taxon>Stenosarchaea group</taxon>
        <taxon>Halobacteria</taxon>
        <taxon>Halobacteriales</taxon>
        <taxon>Haloferacaceae</taxon>
    </lineage>
</organism>
<feature type="compositionally biased region" description="Acidic residues" evidence="1">
    <location>
        <begin position="204"/>
        <end position="213"/>
    </location>
</feature>
<evidence type="ECO:0000256" key="1">
    <source>
        <dbReference type="SAM" id="MobiDB-lite"/>
    </source>
</evidence>
<evidence type="ECO:0000313" key="3">
    <source>
        <dbReference type="EMBL" id="EJN58098.1"/>
    </source>
</evidence>
<feature type="compositionally biased region" description="Low complexity" evidence="1">
    <location>
        <begin position="48"/>
        <end position="86"/>
    </location>
</feature>
<gene>
    <name evidence="3" type="ORF">HSB1_35150</name>
</gene>
<feature type="compositionally biased region" description="Low complexity" evidence="1">
    <location>
        <begin position="94"/>
        <end position="112"/>
    </location>
</feature>
<dbReference type="PATRIC" id="fig|1210908.3.peg.3348"/>
<reference evidence="3 4" key="1">
    <citation type="journal article" date="2012" name="J. Bacteriol.">
        <title>Draft Genome Sequence of the Extremely Halophilic Archaeon Halogranum salarium B-1T.</title>
        <authorList>
            <person name="Kim K.K."/>
            <person name="Lee K.C."/>
            <person name="Lee J.S."/>
        </authorList>
    </citation>
    <scope>NUCLEOTIDE SEQUENCE [LARGE SCALE GENOMIC DNA]</scope>
    <source>
        <strain evidence="3 4">B-1</strain>
    </source>
</reference>
<sequence length="988" mass="101919">MRFTLPAGLWPTLVVGLLLVSALPVAAAPSLEDSTVSDAPSVVLQSNETPTDSPTPEPTATESPTPEPTATESPTPEPTATESPTPTDSPTPEPTATESPTPEPTATESPTPTDSPTPEPTATESPTPEPTATESPTPEPTATDSPTPDQTTTTETTTQSPVPTSSDGGSGGDGGDGGSDGDDGDSGDSDDGSSAGDGGSGSSDDSDDSDDDDDRRRGAGKARQLGDRLTDSVDATGAGEFQRAQRLVGENYTQTLSTYESLSNKGGAVDAFAGAQSSQQTYITIIREYERTRQQYRTAEQNGNDSGTRQLSRKLTRLADASNLTAARLQQNYSRIEGRTSVSLDSASSTVRAGQQWVAEQQAQIDPAELTRTRLQVETDADRVSFSSPATIRGTLTATNGSAIADRTVAFEINGQRVRTETDGSGQFSFEYRPTTVKPADGVTVTYVPLETSPYTRASSDLSLRVEQTTGTLSLSEAPSDARFGDEVTVRGRVVVDGTPVPGVPVEIRLGNTTLGTNETGADGRFAVTTGLPASVPAGEQPLTASLAMQDRAVTAETAQARVSVAKTSTELTVAVEETAQERVFLSGTLLTDDDTGVDGQQVQFLVEGTVVGTATTGSSGAYETNVSRSDLRAATDADEATLQAVYPAENANLEASRANVTVPVGGGGLGSLVDFGGGSSLLMAVAGAVLLLFLLLAAWGILRFGAAGVDTDDEDGDDGDDGDDPSSTGAATTASQSEVTDDATTTDDTTTASDRPDGNQFSWSDVPDGDESTTADAQSSQRPVTFDDSTDNSATSSAAAASGAAAASAESAESTESAESSEPAESAESPQTAETSRSPDAAESPEPSATTDESAEPTDSVDSVESPDSDGVDDVGQQLTVAREALAEGEYQTAVGRAYETAREYVQTRYDFDAVDSLSASSSPEAFYETCRTHDTIDEETLSHLDDLTQLQDKALYGYGSVSEEEAESAVSHAAAVAGNGRTNTSS</sequence>
<keyword evidence="2" id="KW-0812">Transmembrane</keyword>
<feature type="compositionally biased region" description="Low complexity" evidence="1">
    <location>
        <begin position="727"/>
        <end position="736"/>
    </location>
</feature>
<comment type="caution">
    <text evidence="3">The sequence shown here is derived from an EMBL/GenBank/DDBJ whole genome shotgun (WGS) entry which is preliminary data.</text>
</comment>
<keyword evidence="2" id="KW-1133">Transmembrane helix</keyword>